<evidence type="ECO:0000256" key="3">
    <source>
        <dbReference type="ARBA" id="ARBA00022691"/>
    </source>
</evidence>
<dbReference type="InterPro" id="IPR007197">
    <property type="entry name" value="rSAM"/>
</dbReference>
<name>A0A8S2J7T6_9BILA</name>
<comment type="cofactor">
    <cofactor evidence="1">
        <name>[4Fe-4S] cluster</name>
        <dbReference type="ChEBI" id="CHEBI:49883"/>
    </cofactor>
</comment>
<dbReference type="GO" id="GO:0003824">
    <property type="term" value="F:catalytic activity"/>
    <property type="evidence" value="ECO:0007669"/>
    <property type="project" value="InterPro"/>
</dbReference>
<dbReference type="Gene3D" id="3.20.20.70">
    <property type="entry name" value="Aldolase class I"/>
    <property type="match status" value="1"/>
</dbReference>
<evidence type="ECO:0000256" key="7">
    <source>
        <dbReference type="ARBA" id="ARBA00023118"/>
    </source>
</evidence>
<evidence type="ECO:0000256" key="6">
    <source>
        <dbReference type="ARBA" id="ARBA00023014"/>
    </source>
</evidence>
<dbReference type="GO" id="GO:0051539">
    <property type="term" value="F:4 iron, 4 sulfur cluster binding"/>
    <property type="evidence" value="ECO:0007669"/>
    <property type="project" value="UniProtKB-KW"/>
</dbReference>
<feature type="domain" description="Radical SAM core" evidence="9">
    <location>
        <begin position="1"/>
        <end position="206"/>
    </location>
</feature>
<evidence type="ECO:0000256" key="2">
    <source>
        <dbReference type="ARBA" id="ARBA00022485"/>
    </source>
</evidence>
<dbReference type="EMBL" id="CAJNOK010007208">
    <property type="protein sequence ID" value="CAF1027665.1"/>
    <property type="molecule type" value="Genomic_DNA"/>
</dbReference>
<reference evidence="11" key="1">
    <citation type="submission" date="2021-02" db="EMBL/GenBank/DDBJ databases">
        <authorList>
            <person name="Nowell W R."/>
        </authorList>
    </citation>
    <scope>NUCLEOTIDE SEQUENCE</scope>
</reference>
<evidence type="ECO:0000256" key="5">
    <source>
        <dbReference type="ARBA" id="ARBA00023004"/>
    </source>
</evidence>
<keyword evidence="2" id="KW-0004">4Fe-4S</keyword>
<dbReference type="NCBIfam" id="NF038283">
    <property type="entry name" value="viperin_w_prok"/>
    <property type="match status" value="1"/>
</dbReference>
<feature type="region of interest" description="Disordered" evidence="8">
    <location>
        <begin position="309"/>
        <end position="329"/>
    </location>
</feature>
<dbReference type="GO" id="GO:0046872">
    <property type="term" value="F:metal ion binding"/>
    <property type="evidence" value="ECO:0007669"/>
    <property type="project" value="UniProtKB-KW"/>
</dbReference>
<dbReference type="Proteomes" id="UP000677228">
    <property type="component" value="Unassembled WGS sequence"/>
</dbReference>
<dbReference type="CDD" id="cd01335">
    <property type="entry name" value="Radical_SAM"/>
    <property type="match status" value="1"/>
</dbReference>
<proteinExistence type="predicted"/>
<evidence type="ECO:0000313" key="10">
    <source>
        <dbReference type="EMBL" id="CAF1027665.1"/>
    </source>
</evidence>
<dbReference type="InterPro" id="IPR013785">
    <property type="entry name" value="Aldolase_TIM"/>
</dbReference>
<evidence type="ECO:0000313" key="11">
    <source>
        <dbReference type="EMBL" id="CAF3796046.1"/>
    </source>
</evidence>
<organism evidence="11 12">
    <name type="scientific">Didymodactylos carnosus</name>
    <dbReference type="NCBI Taxonomy" id="1234261"/>
    <lineage>
        <taxon>Eukaryota</taxon>
        <taxon>Metazoa</taxon>
        <taxon>Spiralia</taxon>
        <taxon>Gnathifera</taxon>
        <taxon>Rotifera</taxon>
        <taxon>Eurotatoria</taxon>
        <taxon>Bdelloidea</taxon>
        <taxon>Philodinida</taxon>
        <taxon>Philodinidae</taxon>
        <taxon>Didymodactylos</taxon>
    </lineage>
</organism>
<keyword evidence="4" id="KW-0479">Metal-binding</keyword>
<protein>
    <recommendedName>
        <fullName evidence="9">Radical SAM core domain-containing protein</fullName>
    </recommendedName>
</protein>
<sequence length="329" mass="37812">MQVCFHTAITSDVLPLVQSKRGIQMLYDAGMKKINFSGGEPFCIQRGNFVGDLVKFSKELGLATSIVSNGSLITDTWFQSYSKYLDILAISCDSFDDECNRNAGRTNGADNHSQLYHIRRVRDLCYQYNVIFKINSVIHSLNYNENMREAIDELQPVRWKVFQCLLIEGENFGKDALRDARPMVITDKQFEQFCATHRHLKCFVPESNSFMRNSHLILDERMRFLDCRYGRKDPSPSILDVGVEAALNRSGFDEKMFFERGGKLVDIFKYDEVHSVDSPEYTTGYFKHVQKHEEIFQAADRLAEELENELVDSDNETATELDAKEEGNV</sequence>
<dbReference type="SUPFAM" id="SSF102114">
    <property type="entry name" value="Radical SAM enzymes"/>
    <property type="match status" value="1"/>
</dbReference>
<accession>A0A8S2J7T6</accession>
<evidence type="ECO:0000256" key="4">
    <source>
        <dbReference type="ARBA" id="ARBA00022723"/>
    </source>
</evidence>
<dbReference type="PANTHER" id="PTHR21339:SF0">
    <property type="entry name" value="S-ADENOSYLMETHIONINE-DEPENDENT NUCLEOTIDE DEHYDRATASE RSAD2"/>
    <property type="match status" value="1"/>
</dbReference>
<dbReference type="AlphaFoldDB" id="A0A8S2J7T6"/>
<dbReference type="PROSITE" id="PS51918">
    <property type="entry name" value="RADICAL_SAM"/>
    <property type="match status" value="1"/>
</dbReference>
<evidence type="ECO:0000259" key="9">
    <source>
        <dbReference type="PROSITE" id="PS51918"/>
    </source>
</evidence>
<dbReference type="InterPro" id="IPR051196">
    <property type="entry name" value="RSAD2/Viperin_antiviral"/>
</dbReference>
<dbReference type="GO" id="GO:0051607">
    <property type="term" value="P:defense response to virus"/>
    <property type="evidence" value="ECO:0007669"/>
    <property type="project" value="UniProtKB-KW"/>
</dbReference>
<evidence type="ECO:0000313" key="12">
    <source>
        <dbReference type="Proteomes" id="UP000682733"/>
    </source>
</evidence>
<keyword evidence="7" id="KW-0051">Antiviral defense</keyword>
<dbReference type="InterPro" id="IPR058240">
    <property type="entry name" value="rSAM_sf"/>
</dbReference>
<keyword evidence="5" id="KW-0408">Iron</keyword>
<dbReference type="Proteomes" id="UP000682733">
    <property type="component" value="Unassembled WGS sequence"/>
</dbReference>
<dbReference type="EMBL" id="CAJOBA010007219">
    <property type="protein sequence ID" value="CAF3796046.1"/>
    <property type="molecule type" value="Genomic_DNA"/>
</dbReference>
<evidence type="ECO:0000256" key="8">
    <source>
        <dbReference type="SAM" id="MobiDB-lite"/>
    </source>
</evidence>
<evidence type="ECO:0000256" key="1">
    <source>
        <dbReference type="ARBA" id="ARBA00001966"/>
    </source>
</evidence>
<dbReference type="PANTHER" id="PTHR21339">
    <property type="entry name" value="RADICAL S-ADENOSYL METHIONINE DOMAIN-CONTAINING PROTEIN 2"/>
    <property type="match status" value="1"/>
</dbReference>
<keyword evidence="6" id="KW-0411">Iron-sulfur</keyword>
<gene>
    <name evidence="10" type="ORF">OVA965_LOCUS15825</name>
    <name evidence="11" type="ORF">TMI583_LOCUS15834</name>
</gene>
<keyword evidence="3" id="KW-0949">S-adenosyl-L-methionine</keyword>
<comment type="caution">
    <text evidence="11">The sequence shown here is derived from an EMBL/GenBank/DDBJ whole genome shotgun (WGS) entry which is preliminary data.</text>
</comment>
<feature type="compositionally biased region" description="Acidic residues" evidence="8">
    <location>
        <begin position="309"/>
        <end position="319"/>
    </location>
</feature>